<organism evidence="2 3">
    <name type="scientific">Anaplasma phagocytophilum str. Norway variant2</name>
    <dbReference type="NCBI Taxonomy" id="1392507"/>
    <lineage>
        <taxon>Bacteria</taxon>
        <taxon>Pseudomonadati</taxon>
        <taxon>Pseudomonadota</taxon>
        <taxon>Alphaproteobacteria</taxon>
        <taxon>Rickettsiales</taxon>
        <taxon>Anaplasmataceae</taxon>
        <taxon>Anaplasma</taxon>
        <taxon>phagocytophilum group</taxon>
    </lineage>
</organism>
<dbReference type="AlphaFoldDB" id="A0A161IQW9"/>
<proteinExistence type="predicted"/>
<evidence type="ECO:0000256" key="1">
    <source>
        <dbReference type="SAM" id="Phobius"/>
    </source>
</evidence>
<sequence>MGKGMYRQGAGRKRRDADDRLQRFGEALAYLGACALLTAALILVISLIISKKHSQIWVVAVLSIAVLVVSLAILVTVMFGSVFRKRVAADLDRDTPSKRHDARCVACQPDNPRDLLPGSQIVAHVENAELQQNEESTGARRRVHDAYIICAVSSDALGDDAAHARAISCCKRGDVALVTEPGNKDKVVLRIGEKHIDSSHFKLFSSRCSDYRPNIGHPYRMRLVFKMRRGNFKIIHNSEVHCVTLLAERGIVGSVPPRHRVDAYCLSEVDITYCNLVSAMFSRELLCSTRGMMAFRRYVQFYYLCTQAFTQIVYTCDGNMWVEINPLFYTTRLGMRIASDIKSNSFGFACHMLKLKQQGDAMSIKLLRFLEAVRNNTPNDLPQLHDTKNEDAYTAMCAVYACSVGYKRFFQPLTMPQTRRSLYLMFLYNMQFRTSVISQMMARELQSLFAPGHCEREYYSFVEKSMPFLAMQVHFVLKILNEKSTEKLREMYLKGADYERETIAAVFMDERVRTDYIAKAYAQCSEFQDNLQDHIHNRELGDSLAIGFNISQLSSEESIDEACRRAQASIPYSIVQVIRELYSTTGINLACSVDQTTGEILYKRQQEMLLEEADMCLAESVSVITGMPGSYTATYPELMARTAEIHMRVPGYSLCRVYISDAPESGQGTVNCECIDISASSAADDLGAGSGTATALELETIPENAITEGSIRRAS</sequence>
<reference evidence="2 3" key="2">
    <citation type="journal article" date="2014" name="Pathogens">
        <title>Comparative Genomics Identifies a Potential Marker of Human-Virulent Anaplasma phagocytophilum.</title>
        <authorList>
            <person name="Al-Khedery B."/>
            <person name="Barbet A.F."/>
        </authorList>
    </citation>
    <scope>NUCLEOTIDE SEQUENCE [LARGE SCALE GENOMIC DNA]</scope>
    <source>
        <strain evidence="2 3">Norway variant2</strain>
    </source>
</reference>
<feature type="transmembrane region" description="Helical" evidence="1">
    <location>
        <begin position="56"/>
        <end position="83"/>
    </location>
</feature>
<name>A0A161IQW9_ANAPH</name>
<feature type="transmembrane region" description="Helical" evidence="1">
    <location>
        <begin position="27"/>
        <end position="49"/>
    </location>
</feature>
<keyword evidence="1" id="KW-0812">Transmembrane</keyword>
<accession>A0A161IQW9</accession>
<keyword evidence="1" id="KW-1133">Transmembrane helix</keyword>
<keyword evidence="1" id="KW-0472">Membrane</keyword>
<evidence type="ECO:0000313" key="2">
    <source>
        <dbReference type="EMBL" id="ANC34318.1"/>
    </source>
</evidence>
<dbReference type="EMBL" id="CP015376">
    <property type="protein sequence ID" value="ANC34318.1"/>
    <property type="molecule type" value="Genomic_DNA"/>
</dbReference>
<gene>
    <name evidence="2" type="ORF">P029_02965</name>
</gene>
<protein>
    <submittedName>
        <fullName evidence="2">Uncharacterized protein</fullName>
    </submittedName>
</protein>
<reference evidence="2 3" key="1">
    <citation type="journal article" date="2013" name="Pathogens">
        <title>An Emerging Tick-Borne Disease of Humans Is Caused by a Subset of Strains with Conserved Genome Structure.</title>
        <authorList>
            <person name="Barbet A.F."/>
            <person name="Al-Khedery B."/>
            <person name="Stuen S."/>
            <person name="Granquist E.G."/>
            <person name="Felsheim R.F."/>
            <person name="Munderloh U.G."/>
        </authorList>
    </citation>
    <scope>NUCLEOTIDE SEQUENCE [LARGE SCALE GENOMIC DNA]</scope>
    <source>
        <strain evidence="2 3">Norway variant2</strain>
    </source>
</reference>
<evidence type="ECO:0000313" key="3">
    <source>
        <dbReference type="Proteomes" id="UP000053801"/>
    </source>
</evidence>
<dbReference type="Proteomes" id="UP000053801">
    <property type="component" value="Chromosome"/>
</dbReference>